<organism evidence="1">
    <name type="scientific">Arundo donax</name>
    <name type="common">Giant reed</name>
    <name type="synonym">Donax arundinaceus</name>
    <dbReference type="NCBI Taxonomy" id="35708"/>
    <lineage>
        <taxon>Eukaryota</taxon>
        <taxon>Viridiplantae</taxon>
        <taxon>Streptophyta</taxon>
        <taxon>Embryophyta</taxon>
        <taxon>Tracheophyta</taxon>
        <taxon>Spermatophyta</taxon>
        <taxon>Magnoliopsida</taxon>
        <taxon>Liliopsida</taxon>
        <taxon>Poales</taxon>
        <taxon>Poaceae</taxon>
        <taxon>PACMAD clade</taxon>
        <taxon>Arundinoideae</taxon>
        <taxon>Arundineae</taxon>
        <taxon>Arundo</taxon>
    </lineage>
</organism>
<evidence type="ECO:0000313" key="1">
    <source>
        <dbReference type="EMBL" id="JAD91712.1"/>
    </source>
</evidence>
<reference evidence="1" key="2">
    <citation type="journal article" date="2015" name="Data Brief">
        <title>Shoot transcriptome of the giant reed, Arundo donax.</title>
        <authorList>
            <person name="Barrero R.A."/>
            <person name="Guerrero F.D."/>
            <person name="Moolhuijzen P."/>
            <person name="Goolsby J.A."/>
            <person name="Tidwell J."/>
            <person name="Bellgard S.E."/>
            <person name="Bellgard M.I."/>
        </authorList>
    </citation>
    <scope>NUCLEOTIDE SEQUENCE</scope>
    <source>
        <tissue evidence="1">Shoot tissue taken approximately 20 cm above the soil surface</tissue>
    </source>
</reference>
<name>A0A0A9E6W5_ARUDO</name>
<protein>
    <submittedName>
        <fullName evidence="1">Uncharacterized protein</fullName>
    </submittedName>
</protein>
<dbReference type="AlphaFoldDB" id="A0A0A9E6W5"/>
<dbReference type="EMBL" id="GBRH01206183">
    <property type="protein sequence ID" value="JAD91712.1"/>
    <property type="molecule type" value="Transcribed_RNA"/>
</dbReference>
<accession>A0A0A9E6W5</accession>
<reference evidence="1" key="1">
    <citation type="submission" date="2014-09" db="EMBL/GenBank/DDBJ databases">
        <authorList>
            <person name="Magalhaes I.L.F."/>
            <person name="Oliveira U."/>
            <person name="Santos F.R."/>
            <person name="Vidigal T.H.D.A."/>
            <person name="Brescovit A.D."/>
            <person name="Santos A.J."/>
        </authorList>
    </citation>
    <scope>NUCLEOTIDE SEQUENCE</scope>
    <source>
        <tissue evidence="1">Shoot tissue taken approximately 20 cm above the soil surface</tissue>
    </source>
</reference>
<proteinExistence type="predicted"/>
<sequence>MLNHLVEANAEIPRRDWIVCSMCTVWGTFSAVPTMATFSAVVCEVTTNHINFQFAPNNVTNELLVNLIEVRCFFFQAF</sequence>